<evidence type="ECO:0000313" key="2">
    <source>
        <dbReference type="EMBL" id="KIY67974.1"/>
    </source>
</evidence>
<dbReference type="PANTHER" id="PTHR35204:SF1">
    <property type="entry name" value="ENTEROTOXIN"/>
    <property type="match status" value="1"/>
</dbReference>
<dbReference type="InterPro" id="IPR038921">
    <property type="entry name" value="YOR389W-like"/>
</dbReference>
<dbReference type="Proteomes" id="UP000054007">
    <property type="component" value="Unassembled WGS sequence"/>
</dbReference>
<sequence>MKHIALTTLALGVVAALDAQIPLGPTIEAGNTDSEWDLNVLPNPNDTGRFIFDNVASFLQHWPNARYRNGHSLVPAVVPQGTILYHGRGDGTFPSTPEWLATDPEHANIFCLGKVETGCWQLTVAAVRPLNVLYFDGSGAAKMPDGAMDTQDLVAWGEIRPEKYIDEIGRIEDLCKWARKHNVDGLMRMEMDFEIMFCDFHNGLEIVSFLQLHTFDFEPPILPGGPQLMRHVFDGSLHYSHVAGSWHNRAPGDTRFQLDLTRMLTFYDTDLIPSLVVQRAGKHRWQHRLHGISSKDVAIALDRLGGMFDLQPSLHSSVDWTTLFRVLVERYAGRLEHIRDLLLETEYDSSRTNQTAHRVQNVLTSMLRHYAVFDAIPSGEGLAWVTPVFELCARTHTKYISSLELSYSERILLSSFETTNKEICRVVTTMWANGVHAGLDEIIPVSPKATPDALRAVVRGWEESVIRLMAWLDWSVWVRCEPACDLEEFCYMPEWPWLYKGDEDEGVRNRPQPKCIRRYVD</sequence>
<dbReference type="EMBL" id="KN880512">
    <property type="protein sequence ID" value="KIY67974.1"/>
    <property type="molecule type" value="Genomic_DNA"/>
</dbReference>
<dbReference type="PANTHER" id="PTHR35204">
    <property type="entry name" value="YALI0A21131P"/>
    <property type="match status" value="1"/>
</dbReference>
<dbReference type="OrthoDB" id="10261782at2759"/>
<dbReference type="STRING" id="1314674.A0A0D7BCS5"/>
<evidence type="ECO:0000313" key="3">
    <source>
        <dbReference type="Proteomes" id="UP000054007"/>
    </source>
</evidence>
<dbReference type="AlphaFoldDB" id="A0A0D7BCS5"/>
<keyword evidence="3" id="KW-1185">Reference proteome</keyword>
<protein>
    <submittedName>
        <fullName evidence="2">Uncharacterized protein</fullName>
    </submittedName>
</protein>
<feature type="signal peptide" evidence="1">
    <location>
        <begin position="1"/>
        <end position="16"/>
    </location>
</feature>
<reference evidence="2 3" key="1">
    <citation type="journal article" date="2015" name="Fungal Genet. Biol.">
        <title>Evolution of novel wood decay mechanisms in Agaricales revealed by the genome sequences of Fistulina hepatica and Cylindrobasidium torrendii.</title>
        <authorList>
            <person name="Floudas D."/>
            <person name="Held B.W."/>
            <person name="Riley R."/>
            <person name="Nagy L.G."/>
            <person name="Koehler G."/>
            <person name="Ransdell A.S."/>
            <person name="Younus H."/>
            <person name="Chow J."/>
            <person name="Chiniquy J."/>
            <person name="Lipzen A."/>
            <person name="Tritt A."/>
            <person name="Sun H."/>
            <person name="Haridas S."/>
            <person name="LaButti K."/>
            <person name="Ohm R.A."/>
            <person name="Kues U."/>
            <person name="Blanchette R.A."/>
            <person name="Grigoriev I.V."/>
            <person name="Minto R.E."/>
            <person name="Hibbett D.S."/>
        </authorList>
    </citation>
    <scope>NUCLEOTIDE SEQUENCE [LARGE SCALE GENOMIC DNA]</scope>
    <source>
        <strain evidence="2 3">FP15055 ss-10</strain>
    </source>
</reference>
<accession>A0A0D7BCS5</accession>
<evidence type="ECO:0000256" key="1">
    <source>
        <dbReference type="SAM" id="SignalP"/>
    </source>
</evidence>
<name>A0A0D7BCS5_9AGAR</name>
<feature type="chain" id="PRO_5002317261" evidence="1">
    <location>
        <begin position="17"/>
        <end position="521"/>
    </location>
</feature>
<gene>
    <name evidence="2" type="ORF">CYLTODRAFT_375032</name>
</gene>
<organism evidence="2 3">
    <name type="scientific">Cylindrobasidium torrendii FP15055 ss-10</name>
    <dbReference type="NCBI Taxonomy" id="1314674"/>
    <lineage>
        <taxon>Eukaryota</taxon>
        <taxon>Fungi</taxon>
        <taxon>Dikarya</taxon>
        <taxon>Basidiomycota</taxon>
        <taxon>Agaricomycotina</taxon>
        <taxon>Agaricomycetes</taxon>
        <taxon>Agaricomycetidae</taxon>
        <taxon>Agaricales</taxon>
        <taxon>Marasmiineae</taxon>
        <taxon>Physalacriaceae</taxon>
        <taxon>Cylindrobasidium</taxon>
    </lineage>
</organism>
<keyword evidence="1" id="KW-0732">Signal</keyword>
<proteinExistence type="predicted"/>